<evidence type="ECO:0000313" key="2">
    <source>
        <dbReference type="EMBL" id="TPG60517.1"/>
    </source>
</evidence>
<evidence type="ECO:0000259" key="1">
    <source>
        <dbReference type="Pfam" id="PF13360"/>
    </source>
</evidence>
<gene>
    <name evidence="2" type="ORF">EAH89_03895</name>
</gene>
<organism evidence="2 3">
    <name type="scientific">Muricoccus nepalensis</name>
    <dbReference type="NCBI Taxonomy" id="1854500"/>
    <lineage>
        <taxon>Bacteria</taxon>
        <taxon>Pseudomonadati</taxon>
        <taxon>Pseudomonadota</taxon>
        <taxon>Alphaproteobacteria</taxon>
        <taxon>Acetobacterales</taxon>
        <taxon>Roseomonadaceae</taxon>
        <taxon>Muricoccus</taxon>
    </lineage>
</organism>
<dbReference type="Pfam" id="PF13360">
    <property type="entry name" value="PQQ_2"/>
    <property type="match status" value="2"/>
</dbReference>
<dbReference type="InterPro" id="IPR002372">
    <property type="entry name" value="PQQ_rpt_dom"/>
</dbReference>
<dbReference type="OrthoDB" id="5290752at2"/>
<dbReference type="PANTHER" id="PTHR34512">
    <property type="entry name" value="CELL SURFACE PROTEIN"/>
    <property type="match status" value="1"/>
</dbReference>
<dbReference type="AlphaFoldDB" id="A0A502GDZ3"/>
<dbReference type="EMBL" id="RCZP01000002">
    <property type="protein sequence ID" value="TPG60517.1"/>
    <property type="molecule type" value="Genomic_DNA"/>
</dbReference>
<proteinExistence type="predicted"/>
<dbReference type="Proteomes" id="UP000317078">
    <property type="component" value="Unassembled WGS sequence"/>
</dbReference>
<feature type="domain" description="Pyrrolo-quinoline quinone repeat" evidence="1">
    <location>
        <begin position="387"/>
        <end position="445"/>
    </location>
</feature>
<comment type="caution">
    <text evidence="2">The sequence shown here is derived from an EMBL/GenBank/DDBJ whole genome shotgun (WGS) entry which is preliminary data.</text>
</comment>
<dbReference type="SMART" id="SM00564">
    <property type="entry name" value="PQQ"/>
    <property type="match status" value="7"/>
</dbReference>
<dbReference type="RefSeq" id="WP_140881445.1">
    <property type="nucleotide sequence ID" value="NZ_RCZP01000002.1"/>
</dbReference>
<dbReference type="InterPro" id="IPR011047">
    <property type="entry name" value="Quinoprotein_ADH-like_sf"/>
</dbReference>
<feature type="domain" description="Pyrrolo-quinoline quinone repeat" evidence="1">
    <location>
        <begin position="127"/>
        <end position="365"/>
    </location>
</feature>
<dbReference type="InterPro" id="IPR015943">
    <property type="entry name" value="WD40/YVTN_repeat-like_dom_sf"/>
</dbReference>
<name>A0A502GDZ3_9PROT</name>
<sequence>MKPIPSRRGLLLGGAALALSGCETIDGIFGDKKTPIPGERLPVLQQDRELAIDPAAAGRPVQLPPPAARAEWPVAGGTLSHDPGNVAVGEGLREAWRASIGTGSSYRRRITAGPIVANGTVFTADAFGTVSAFDAAGGARRWTRETTPEKDDVGAVGAGLAFADGTLYAATGMAEVLALDPGTGEVRWRAPVGAPTRGAPSVAGGRVFVPTVENQLVALSTEDGRKLWTYRGAVVSAVPLGLPAPAVEGESVVAGLPSGELAALRASDGRVIWTESLSAGPGGQRGSMAELAGVRGLPVITDGRVFATGQAGTSLMVDLRSGRRLWERDVGSNYSPAVAGDWVFVVTPENQIVAIGRTDGRVRWVNPLDERSARDRRRNPVTFGSILVAGGQILVPSSLGELLLVDPAEGGVAGRIKLPGGATLAPVAAGGTVYLVTDDGTLVALRGA</sequence>
<dbReference type="SUPFAM" id="SSF50998">
    <property type="entry name" value="Quinoprotein alcohol dehydrogenase-like"/>
    <property type="match status" value="1"/>
</dbReference>
<dbReference type="Gene3D" id="2.130.10.10">
    <property type="entry name" value="YVTN repeat-like/Quinoprotein amine dehydrogenase"/>
    <property type="match status" value="1"/>
</dbReference>
<dbReference type="PROSITE" id="PS51257">
    <property type="entry name" value="PROKAR_LIPOPROTEIN"/>
    <property type="match status" value="1"/>
</dbReference>
<keyword evidence="3" id="KW-1185">Reference proteome</keyword>
<protein>
    <submittedName>
        <fullName evidence="2">Dehydrogenase</fullName>
    </submittedName>
</protein>
<reference evidence="2 3" key="1">
    <citation type="journal article" date="2019" name="Environ. Microbiol.">
        <title>Species interactions and distinct microbial communities in high Arctic permafrost affected cryosols are associated with the CH4 and CO2 gas fluxes.</title>
        <authorList>
            <person name="Altshuler I."/>
            <person name="Hamel J."/>
            <person name="Turney S."/>
            <person name="Magnuson E."/>
            <person name="Levesque R."/>
            <person name="Greer C."/>
            <person name="Whyte L.G."/>
        </authorList>
    </citation>
    <scope>NUCLEOTIDE SEQUENCE [LARGE SCALE GENOMIC DNA]</scope>
    <source>
        <strain evidence="2 3">S9.3B</strain>
    </source>
</reference>
<evidence type="ECO:0000313" key="3">
    <source>
        <dbReference type="Proteomes" id="UP000317078"/>
    </source>
</evidence>
<dbReference type="PANTHER" id="PTHR34512:SF30">
    <property type="entry name" value="OUTER MEMBRANE PROTEIN ASSEMBLY FACTOR BAMB"/>
    <property type="match status" value="1"/>
</dbReference>
<dbReference type="InterPro" id="IPR018391">
    <property type="entry name" value="PQQ_b-propeller_rpt"/>
</dbReference>
<accession>A0A502GDZ3</accession>